<evidence type="ECO:0000313" key="3">
    <source>
        <dbReference type="Proteomes" id="UP000194219"/>
    </source>
</evidence>
<evidence type="ECO:0000313" key="2">
    <source>
        <dbReference type="EMBL" id="OTA92894.1"/>
    </source>
</evidence>
<dbReference type="RefSeq" id="WP_086129133.1">
    <property type="nucleotide sequence ID" value="NZ_MIMF01000027.1"/>
</dbReference>
<proteinExistence type="predicted"/>
<organism evidence="1 4">
    <name type="scientific">Limosilactobacillus reuteri</name>
    <name type="common">Lactobacillus reuteri</name>
    <dbReference type="NCBI Taxonomy" id="1598"/>
    <lineage>
        <taxon>Bacteria</taxon>
        <taxon>Bacillati</taxon>
        <taxon>Bacillota</taxon>
        <taxon>Bacilli</taxon>
        <taxon>Lactobacillales</taxon>
        <taxon>Lactobacillaceae</taxon>
        <taxon>Limosilactobacillus</taxon>
    </lineage>
</organism>
<dbReference type="EMBL" id="MIMU01000152">
    <property type="protein sequence ID" value="OTA80937.1"/>
    <property type="molecule type" value="Genomic_DNA"/>
</dbReference>
<reference evidence="2 3" key="2">
    <citation type="submission" date="2016-09" db="EMBL/GenBank/DDBJ databases">
        <title>Lactobacillus reuteri KLR3006, genome sequencing and assembly.</title>
        <authorList>
            <person name="Lee J.-Y."/>
            <person name="Kim E.B."/>
            <person name="Choi Y.-J."/>
        </authorList>
    </citation>
    <scope>NUCLEOTIDE SEQUENCE [LARGE SCALE GENOMIC DNA]</scope>
    <source>
        <strain evidence="2 3">KLR3006</strain>
    </source>
</reference>
<dbReference type="Proteomes" id="UP000194286">
    <property type="component" value="Unassembled WGS sequence"/>
</dbReference>
<evidence type="ECO:0000313" key="4">
    <source>
        <dbReference type="Proteomes" id="UP000194286"/>
    </source>
</evidence>
<gene>
    <name evidence="1" type="ORF">BHL82_10255</name>
    <name evidence="2" type="ORF">BHL83_10440</name>
</gene>
<evidence type="ECO:0000313" key="1">
    <source>
        <dbReference type="EMBL" id="OTA80937.1"/>
    </source>
</evidence>
<dbReference type="EMBL" id="MIMV01000018">
    <property type="protein sequence ID" value="OTA92894.1"/>
    <property type="molecule type" value="Genomic_DNA"/>
</dbReference>
<dbReference type="Proteomes" id="UP000194219">
    <property type="component" value="Unassembled WGS sequence"/>
</dbReference>
<accession>A0A1Y2UFT8</accession>
<protein>
    <submittedName>
        <fullName evidence="1">Uncharacterized protein</fullName>
    </submittedName>
</protein>
<sequence>MRIESQLQLARRVPEYKIKKLSFVNSGEEITLKGQKALEFLYNRHPEMLENILQKCLNRGYIFPQAQQIRRGEQL</sequence>
<name>A0A1Y2UFT8_LIMRT</name>
<reference evidence="1 4" key="1">
    <citation type="submission" date="2016-09" db="EMBL/GenBank/DDBJ databases">
        <title>Lactobacillus reuteri KLR3005, genome sequencing and assembly.</title>
        <authorList>
            <person name="Lee J.-Y."/>
            <person name="Kim E.B."/>
            <person name="Choi Y.-J."/>
        </authorList>
    </citation>
    <scope>NUCLEOTIDE SEQUENCE [LARGE SCALE GENOMIC DNA]</scope>
    <source>
        <strain evidence="1 4">KLR3005</strain>
    </source>
</reference>
<dbReference type="AlphaFoldDB" id="A0A1Y2UFT8"/>
<comment type="caution">
    <text evidence="1">The sequence shown here is derived from an EMBL/GenBank/DDBJ whole genome shotgun (WGS) entry which is preliminary data.</text>
</comment>